<feature type="transmembrane region" description="Helical" evidence="1">
    <location>
        <begin position="481"/>
        <end position="503"/>
    </location>
</feature>
<evidence type="ECO:0000313" key="3">
    <source>
        <dbReference type="Proteomes" id="UP000235786"/>
    </source>
</evidence>
<keyword evidence="3" id="KW-1185">Reference proteome</keyword>
<feature type="transmembrane region" description="Helical" evidence="1">
    <location>
        <begin position="524"/>
        <end position="549"/>
    </location>
</feature>
<dbReference type="STRING" id="1149755.A0A2J6RPW7"/>
<keyword evidence="1" id="KW-0472">Membrane</keyword>
<feature type="transmembrane region" description="Helical" evidence="1">
    <location>
        <begin position="171"/>
        <end position="191"/>
    </location>
</feature>
<gene>
    <name evidence="2" type="ORF">L207DRAFT_565978</name>
</gene>
<proteinExistence type="predicted"/>
<protein>
    <submittedName>
        <fullName evidence="2">Uncharacterized protein</fullName>
    </submittedName>
</protein>
<sequence length="645" mass="69613">MNTNKINAQPPWGVRTPGNLEGGKKDILLSLAIICVPNVILTAVLLGLVFHYQVPQTYSVLPGVPNPLSRESSAYLIDFSATKLLTVASWTSTLSSLLPSFAMVLVSFPVARSILNASKAKRTDDLPTPYQLSMLLGVLSGSVGSLLAWFKYRSWKKRELVNGTAKTSITWLIFISLLGYLIVIADTWLHISTSTILLSQALPGVSVVSTFGRGLNTSNSVCFDDEVGSALAPCSVAVGNHGPHYINAAEGYQTLTNTSSQNSIVSFTFEGESYALITSAYIPPEASYQAQTFAVNTQCTFLTEECTSWYDGPFEGPWRCSDNFQGYLPNWDYSNNVSINPSWTLAGVDFFQDPGLTQNFSNIGGSGKPGVSLFGWDEFTPANPVYIGAWGMILGFDTGSTPLLNYSDFIIPETPGLGFILGCSMTAYDLDYVWHNGTVLVQEIVQSNTSLVSILTAPFVVELANLLPLGQTAAGENTPSAFLYTWTTGFSSMVLALSAGIMSPRATIKEQATNTTLVARVPKVPLIVLVFLTLLYAAVGIVLACMAALAGTGETKSVQGHLSVAALTAKCFENRDRYEGPVKEVSEMFSENEVGARDQRCAKVSIVSSTRGGWKYELMERDEQGNPVSIRHVGSKTPQAQIQLV</sequence>
<reference evidence="2 3" key="1">
    <citation type="submission" date="2016-04" db="EMBL/GenBank/DDBJ databases">
        <title>A degradative enzymes factory behind the ericoid mycorrhizal symbiosis.</title>
        <authorList>
            <consortium name="DOE Joint Genome Institute"/>
            <person name="Martino E."/>
            <person name="Morin E."/>
            <person name="Grelet G."/>
            <person name="Kuo A."/>
            <person name="Kohler A."/>
            <person name="Daghino S."/>
            <person name="Barry K."/>
            <person name="Choi C."/>
            <person name="Cichocki N."/>
            <person name="Clum A."/>
            <person name="Copeland A."/>
            <person name="Hainaut M."/>
            <person name="Haridas S."/>
            <person name="Labutti K."/>
            <person name="Lindquist E."/>
            <person name="Lipzen A."/>
            <person name="Khouja H.-R."/>
            <person name="Murat C."/>
            <person name="Ohm R."/>
            <person name="Olson A."/>
            <person name="Spatafora J."/>
            <person name="Veneault-Fourrey C."/>
            <person name="Henrissat B."/>
            <person name="Grigoriev I."/>
            <person name="Martin F."/>
            <person name="Perotto S."/>
        </authorList>
    </citation>
    <scope>NUCLEOTIDE SEQUENCE [LARGE SCALE GENOMIC DNA]</scope>
    <source>
        <strain evidence="2 3">F</strain>
    </source>
</reference>
<feature type="transmembrane region" description="Helical" evidence="1">
    <location>
        <begin position="84"/>
        <end position="110"/>
    </location>
</feature>
<feature type="transmembrane region" description="Helical" evidence="1">
    <location>
        <begin position="130"/>
        <end position="150"/>
    </location>
</feature>
<organism evidence="2 3">
    <name type="scientific">Hyaloscypha variabilis (strain UAMH 11265 / GT02V1 / F)</name>
    <name type="common">Meliniomyces variabilis</name>
    <dbReference type="NCBI Taxonomy" id="1149755"/>
    <lineage>
        <taxon>Eukaryota</taxon>
        <taxon>Fungi</taxon>
        <taxon>Dikarya</taxon>
        <taxon>Ascomycota</taxon>
        <taxon>Pezizomycotina</taxon>
        <taxon>Leotiomycetes</taxon>
        <taxon>Helotiales</taxon>
        <taxon>Hyaloscyphaceae</taxon>
        <taxon>Hyaloscypha</taxon>
        <taxon>Hyaloscypha variabilis</taxon>
    </lineage>
</organism>
<evidence type="ECO:0000256" key="1">
    <source>
        <dbReference type="SAM" id="Phobius"/>
    </source>
</evidence>
<keyword evidence="1" id="KW-1133">Transmembrane helix</keyword>
<name>A0A2J6RPW7_HYAVF</name>
<accession>A0A2J6RPW7</accession>
<dbReference type="Proteomes" id="UP000235786">
    <property type="component" value="Unassembled WGS sequence"/>
</dbReference>
<feature type="transmembrane region" description="Helical" evidence="1">
    <location>
        <begin position="27"/>
        <end position="50"/>
    </location>
</feature>
<dbReference type="EMBL" id="KZ613945">
    <property type="protein sequence ID" value="PMD40554.1"/>
    <property type="molecule type" value="Genomic_DNA"/>
</dbReference>
<dbReference type="OrthoDB" id="3344043at2759"/>
<dbReference type="AlphaFoldDB" id="A0A2J6RPW7"/>
<keyword evidence="1" id="KW-0812">Transmembrane</keyword>
<evidence type="ECO:0000313" key="2">
    <source>
        <dbReference type="EMBL" id="PMD40554.1"/>
    </source>
</evidence>